<dbReference type="Gene3D" id="3.40.30.10">
    <property type="entry name" value="Glutaredoxin"/>
    <property type="match status" value="1"/>
</dbReference>
<dbReference type="GeneID" id="96998170"/>
<dbReference type="STRING" id="883114.HMPREF9709_00148"/>
<gene>
    <name evidence="3" type="ORF">HMPREF9709_00148</name>
</gene>
<reference evidence="3 4" key="1">
    <citation type="submission" date="2012-01" db="EMBL/GenBank/DDBJ databases">
        <title>The Genome Sequence of Helcococcus kunzii ATCC 51366.</title>
        <authorList>
            <consortium name="The Broad Institute Genome Sequencing Platform"/>
            <person name="Earl A."/>
            <person name="Ward D."/>
            <person name="Feldgarden M."/>
            <person name="Gevers D."/>
            <person name="Huys G."/>
            <person name="Young S.K."/>
            <person name="Zeng Q."/>
            <person name="Gargeya S."/>
            <person name="Fitzgerald M."/>
            <person name="Haas B."/>
            <person name="Abouelleil A."/>
            <person name="Alvarado L."/>
            <person name="Arachchi H.M."/>
            <person name="Berlin A."/>
            <person name="Chapman S.B."/>
            <person name="Gearin G."/>
            <person name="Goldberg J."/>
            <person name="Griggs A."/>
            <person name="Gujja S."/>
            <person name="Hansen M."/>
            <person name="Heiman D."/>
            <person name="Howarth C."/>
            <person name="Larimer J."/>
            <person name="Lui A."/>
            <person name="MacDonald P.J.P."/>
            <person name="McCowen C."/>
            <person name="Montmayeur A."/>
            <person name="Murphy C."/>
            <person name="Neiman D."/>
            <person name="Pearson M."/>
            <person name="Priest M."/>
            <person name="Roberts A."/>
            <person name="Saif S."/>
            <person name="Shea T."/>
            <person name="Sisk P."/>
            <person name="Stolte C."/>
            <person name="Sykes S."/>
            <person name="Wortman J."/>
            <person name="Nusbaum C."/>
            <person name="Birren B."/>
        </authorList>
    </citation>
    <scope>NUCLEOTIDE SEQUENCE [LARGE SCALE GENOMIC DNA]</scope>
    <source>
        <strain evidence="3 4">ATCC 51366</strain>
    </source>
</reference>
<evidence type="ECO:0000256" key="1">
    <source>
        <dbReference type="SAM" id="SignalP"/>
    </source>
</evidence>
<evidence type="ECO:0000313" key="3">
    <source>
        <dbReference type="EMBL" id="EHR36052.1"/>
    </source>
</evidence>
<dbReference type="PANTHER" id="PTHR42852">
    <property type="entry name" value="THIOL:DISULFIDE INTERCHANGE PROTEIN DSBE"/>
    <property type="match status" value="1"/>
</dbReference>
<dbReference type="SUPFAM" id="SSF52833">
    <property type="entry name" value="Thioredoxin-like"/>
    <property type="match status" value="1"/>
</dbReference>
<sequence>MKKLFLVGMVLLFALVGCSNANNIKETMSEKDMMKDKKMKETKKEEKMSDATSSSVVLEDMEGKEYKLGGNGKKTYVKFWASWCPICLSGLDELNKLSMEDKDFEVISVVSPNNLGEKSKEEFKKWFSGLEYKNIKVLFDNTGDFINKYGIRSVPTSVVIDAKGETVKTIPGHVQKDLVESIMKEVN</sequence>
<dbReference type="GO" id="GO:0016491">
    <property type="term" value="F:oxidoreductase activity"/>
    <property type="evidence" value="ECO:0007669"/>
    <property type="project" value="InterPro"/>
</dbReference>
<dbReference type="Proteomes" id="UP000004191">
    <property type="component" value="Unassembled WGS sequence"/>
</dbReference>
<keyword evidence="4" id="KW-1185">Reference proteome</keyword>
<dbReference type="PANTHER" id="PTHR42852:SF16">
    <property type="entry name" value="THIOL:DISULFIDE INTERCHANGE PROTEIN TLPA"/>
    <property type="match status" value="1"/>
</dbReference>
<dbReference type="PROSITE" id="PS51352">
    <property type="entry name" value="THIOREDOXIN_2"/>
    <property type="match status" value="1"/>
</dbReference>
<dbReference type="InterPro" id="IPR036249">
    <property type="entry name" value="Thioredoxin-like_sf"/>
</dbReference>
<feature type="signal peptide" evidence="1">
    <location>
        <begin position="1"/>
        <end position="21"/>
    </location>
</feature>
<keyword evidence="1" id="KW-0732">Signal</keyword>
<feature type="domain" description="Thioredoxin" evidence="2">
    <location>
        <begin position="47"/>
        <end position="187"/>
    </location>
</feature>
<accession>H3NLH1</accession>
<organism evidence="3 4">
    <name type="scientific">Helcococcus kunzii ATCC 51366</name>
    <dbReference type="NCBI Taxonomy" id="883114"/>
    <lineage>
        <taxon>Bacteria</taxon>
        <taxon>Bacillati</taxon>
        <taxon>Bacillota</taxon>
        <taxon>Tissierellia</taxon>
        <taxon>Tissierellales</taxon>
        <taxon>Peptoniphilaceae</taxon>
        <taxon>Helcococcus</taxon>
    </lineage>
</organism>
<evidence type="ECO:0000313" key="4">
    <source>
        <dbReference type="Proteomes" id="UP000004191"/>
    </source>
</evidence>
<dbReference type="InterPro" id="IPR050553">
    <property type="entry name" value="Thioredoxin_ResA/DsbE_sf"/>
</dbReference>
<dbReference type="eggNOG" id="COG0526">
    <property type="taxonomic scope" value="Bacteria"/>
</dbReference>
<protein>
    <recommendedName>
        <fullName evidence="2">Thioredoxin domain-containing protein</fullName>
    </recommendedName>
</protein>
<comment type="caution">
    <text evidence="3">The sequence shown here is derived from an EMBL/GenBank/DDBJ whole genome shotgun (WGS) entry which is preliminary data.</text>
</comment>
<proteinExistence type="predicted"/>
<dbReference type="EMBL" id="AGEI01000003">
    <property type="protein sequence ID" value="EHR36052.1"/>
    <property type="molecule type" value="Genomic_DNA"/>
</dbReference>
<dbReference type="HOGENOM" id="CLU_042529_11_4_9"/>
<dbReference type="InterPro" id="IPR013740">
    <property type="entry name" value="Redoxin"/>
</dbReference>
<dbReference type="PROSITE" id="PS51257">
    <property type="entry name" value="PROKAR_LIPOPROTEIN"/>
    <property type="match status" value="1"/>
</dbReference>
<name>H3NLH1_9FIRM</name>
<dbReference type="Pfam" id="PF08534">
    <property type="entry name" value="Redoxin"/>
    <property type="match status" value="1"/>
</dbReference>
<evidence type="ECO:0000259" key="2">
    <source>
        <dbReference type="PROSITE" id="PS51352"/>
    </source>
</evidence>
<feature type="chain" id="PRO_5003590154" description="Thioredoxin domain-containing protein" evidence="1">
    <location>
        <begin position="22"/>
        <end position="187"/>
    </location>
</feature>
<dbReference type="CDD" id="cd02966">
    <property type="entry name" value="TlpA_like_family"/>
    <property type="match status" value="1"/>
</dbReference>
<dbReference type="RefSeq" id="WP_005397001.1">
    <property type="nucleotide sequence ID" value="NZ_JH601088.1"/>
</dbReference>
<dbReference type="OrthoDB" id="9809733at2"/>
<dbReference type="InterPro" id="IPR013766">
    <property type="entry name" value="Thioredoxin_domain"/>
</dbReference>
<dbReference type="AlphaFoldDB" id="H3NLH1"/>